<sequence>MAPAPAVAAAPPPAKLIAWHTERLLPTHGAGGARGRDPQLRPSMAMVVGMLEGTMEVWEPWVQSLGFLRLYGRRTSRRRSSLRSKIDYTVALIILVDL</sequence>
<dbReference type="KEGG" id="dosa:Os06g0112150"/>
<proteinExistence type="predicted"/>
<gene>
    <name evidence="1" type="ordered locus">Os06g0112150</name>
</gene>
<organism evidence="1 2">
    <name type="scientific">Oryza sativa subsp. japonica</name>
    <name type="common">Rice</name>
    <dbReference type="NCBI Taxonomy" id="39947"/>
    <lineage>
        <taxon>Eukaryota</taxon>
        <taxon>Viridiplantae</taxon>
        <taxon>Streptophyta</taxon>
        <taxon>Embryophyta</taxon>
        <taxon>Tracheophyta</taxon>
        <taxon>Spermatophyta</taxon>
        <taxon>Magnoliopsida</taxon>
        <taxon>Liliopsida</taxon>
        <taxon>Poales</taxon>
        <taxon>Poaceae</taxon>
        <taxon>BOP clade</taxon>
        <taxon>Oryzoideae</taxon>
        <taxon>Oryzeae</taxon>
        <taxon>Oryzinae</taxon>
        <taxon>Oryza</taxon>
        <taxon>Oryza sativa</taxon>
    </lineage>
</organism>
<dbReference type="EMBL" id="AP008212">
    <property type="protein sequence ID" value="BAH93293.1"/>
    <property type="molecule type" value="Genomic_DNA"/>
</dbReference>
<accession>C7J3X8</accession>
<evidence type="ECO:0000313" key="1">
    <source>
        <dbReference type="EMBL" id="BAH93293.1"/>
    </source>
</evidence>
<protein>
    <submittedName>
        <fullName evidence="1">Os06g0112150 protein</fullName>
    </submittedName>
</protein>
<name>C7J3X8_ORYSJ</name>
<reference evidence="2" key="2">
    <citation type="journal article" date="2008" name="Nucleic Acids Res.">
        <title>The rice annotation project database (RAP-DB): 2008 update.</title>
        <authorList>
            <consortium name="The rice annotation project (RAP)"/>
        </authorList>
    </citation>
    <scope>GENOME REANNOTATION</scope>
    <source>
        <strain evidence="2">cv. Nipponbare</strain>
    </source>
</reference>
<evidence type="ECO:0000313" key="2">
    <source>
        <dbReference type="Proteomes" id="UP000000763"/>
    </source>
</evidence>
<dbReference type="AlphaFoldDB" id="C7J3X8"/>
<reference evidence="1 2" key="1">
    <citation type="journal article" date="2005" name="Nature">
        <title>The map-based sequence of the rice genome.</title>
        <authorList>
            <consortium name="International rice genome sequencing project (IRGSP)"/>
            <person name="Matsumoto T."/>
            <person name="Wu J."/>
            <person name="Kanamori H."/>
            <person name="Katayose Y."/>
            <person name="Fujisawa M."/>
            <person name="Namiki N."/>
            <person name="Mizuno H."/>
            <person name="Yamamoto K."/>
            <person name="Antonio B.A."/>
            <person name="Baba T."/>
            <person name="Sakata K."/>
            <person name="Nagamura Y."/>
            <person name="Aoki H."/>
            <person name="Arikawa K."/>
            <person name="Arita K."/>
            <person name="Bito T."/>
            <person name="Chiden Y."/>
            <person name="Fujitsuka N."/>
            <person name="Fukunaka R."/>
            <person name="Hamada M."/>
            <person name="Harada C."/>
            <person name="Hayashi A."/>
            <person name="Hijishita S."/>
            <person name="Honda M."/>
            <person name="Hosokawa S."/>
            <person name="Ichikawa Y."/>
            <person name="Idonuma A."/>
            <person name="Iijima M."/>
            <person name="Ikeda M."/>
            <person name="Ikeno M."/>
            <person name="Ito K."/>
            <person name="Ito S."/>
            <person name="Ito T."/>
            <person name="Ito Y."/>
            <person name="Ito Y."/>
            <person name="Iwabuchi A."/>
            <person name="Kamiya K."/>
            <person name="Karasawa W."/>
            <person name="Kurita K."/>
            <person name="Katagiri S."/>
            <person name="Kikuta A."/>
            <person name="Kobayashi H."/>
            <person name="Kobayashi N."/>
            <person name="Machita K."/>
            <person name="Maehara T."/>
            <person name="Masukawa M."/>
            <person name="Mizubayashi T."/>
            <person name="Mukai Y."/>
            <person name="Nagasaki H."/>
            <person name="Nagata Y."/>
            <person name="Naito S."/>
            <person name="Nakashima M."/>
            <person name="Nakama Y."/>
            <person name="Nakamichi Y."/>
            <person name="Nakamura M."/>
            <person name="Meguro A."/>
            <person name="Negishi M."/>
            <person name="Ohta I."/>
            <person name="Ohta T."/>
            <person name="Okamoto M."/>
            <person name="Ono N."/>
            <person name="Saji S."/>
            <person name="Sakaguchi M."/>
            <person name="Sakai K."/>
            <person name="Shibata M."/>
            <person name="Shimokawa T."/>
            <person name="Song J."/>
            <person name="Takazaki Y."/>
            <person name="Terasawa K."/>
            <person name="Tsugane M."/>
            <person name="Tsuji K."/>
            <person name="Ueda S."/>
            <person name="Waki K."/>
            <person name="Yamagata H."/>
            <person name="Yamamoto M."/>
            <person name="Yamamoto S."/>
            <person name="Yamane H."/>
            <person name="Yoshiki S."/>
            <person name="Yoshihara R."/>
            <person name="Yukawa K."/>
            <person name="Zhong H."/>
            <person name="Yano M."/>
            <person name="Yuan Q."/>
            <person name="Ouyang S."/>
            <person name="Liu J."/>
            <person name="Jones K.M."/>
            <person name="Gansberger K."/>
            <person name="Moffat K."/>
            <person name="Hill J."/>
            <person name="Bera J."/>
            <person name="Fadrosh D."/>
            <person name="Jin S."/>
            <person name="Johri S."/>
            <person name="Kim M."/>
            <person name="Overton L."/>
            <person name="Reardon M."/>
            <person name="Tsitrin T."/>
            <person name="Vuong H."/>
            <person name="Weaver B."/>
            <person name="Ciecko A."/>
            <person name="Tallon L."/>
            <person name="Jackson J."/>
            <person name="Pai G."/>
            <person name="Aken S.V."/>
            <person name="Utterback T."/>
            <person name="Reidmuller S."/>
            <person name="Feldblyum T."/>
            <person name="Hsiao J."/>
            <person name="Zismann V."/>
            <person name="Iobst S."/>
            <person name="de Vazeille A.R."/>
            <person name="Buell C.R."/>
            <person name="Ying K."/>
            <person name="Li Y."/>
            <person name="Lu T."/>
            <person name="Huang Y."/>
            <person name="Zhao Q."/>
            <person name="Feng Q."/>
            <person name="Zhang L."/>
            <person name="Zhu J."/>
            <person name="Weng Q."/>
            <person name="Mu J."/>
            <person name="Lu Y."/>
            <person name="Fan D."/>
            <person name="Liu Y."/>
            <person name="Guan J."/>
            <person name="Zhang Y."/>
            <person name="Yu S."/>
            <person name="Liu X."/>
            <person name="Zhang Y."/>
            <person name="Hong G."/>
            <person name="Han B."/>
            <person name="Choisne N."/>
            <person name="Demange N."/>
            <person name="Orjeda G."/>
            <person name="Samain S."/>
            <person name="Cattolico L."/>
            <person name="Pelletier E."/>
            <person name="Couloux A."/>
            <person name="Segurens B."/>
            <person name="Wincker P."/>
            <person name="D'Hont A."/>
            <person name="Scarpelli C."/>
            <person name="Weissenbach J."/>
            <person name="Salanoubat M."/>
            <person name="Quetier F."/>
            <person name="Yu Y."/>
            <person name="Kim H.R."/>
            <person name="Rambo T."/>
            <person name="Currie J."/>
            <person name="Collura K."/>
            <person name="Luo M."/>
            <person name="Yang T."/>
            <person name="Ammiraju J.S.S."/>
            <person name="Engler F."/>
            <person name="Soderlund C."/>
            <person name="Wing R.A."/>
            <person name="Palmer L.E."/>
            <person name="de la Bastide M."/>
            <person name="Spiegel L."/>
            <person name="Nascimento L."/>
            <person name="Zutavern T."/>
            <person name="O'Shaughnessy A."/>
            <person name="Dike S."/>
            <person name="Dedhia N."/>
            <person name="Preston R."/>
            <person name="Balija V."/>
            <person name="McCombie W.R."/>
            <person name="Chow T."/>
            <person name="Chen H."/>
            <person name="Chung M."/>
            <person name="Chen C."/>
            <person name="Shaw J."/>
            <person name="Wu H."/>
            <person name="Hsiao K."/>
            <person name="Chao Y."/>
            <person name="Chu M."/>
            <person name="Cheng C."/>
            <person name="Hour A."/>
            <person name="Lee P."/>
            <person name="Lin S."/>
            <person name="Lin Y."/>
            <person name="Liou J."/>
            <person name="Liu S."/>
            <person name="Hsing Y."/>
            <person name="Raghuvanshi S."/>
            <person name="Mohanty A."/>
            <person name="Bharti A.K."/>
            <person name="Gaur A."/>
            <person name="Gupta V."/>
            <person name="Kumar D."/>
            <person name="Ravi V."/>
            <person name="Vij S."/>
            <person name="Kapur A."/>
            <person name="Khurana P."/>
            <person name="Khurana P."/>
            <person name="Khurana J.P."/>
            <person name="Tyagi A.K."/>
            <person name="Gaikwad K."/>
            <person name="Singh A."/>
            <person name="Dalal V."/>
            <person name="Srivastava S."/>
            <person name="Dixit A."/>
            <person name="Pal A.K."/>
            <person name="Ghazi I.A."/>
            <person name="Yadav M."/>
            <person name="Pandit A."/>
            <person name="Bhargava A."/>
            <person name="Sureshbabu K."/>
            <person name="Batra K."/>
            <person name="Sharma T.R."/>
            <person name="Mohapatra T."/>
            <person name="Singh N.K."/>
            <person name="Messing J."/>
            <person name="Nelson A.B."/>
            <person name="Fuks G."/>
            <person name="Kavchok S."/>
            <person name="Keizer G."/>
            <person name="Linton E."/>
            <person name="Llaca V."/>
            <person name="Song R."/>
            <person name="Tanyolac B."/>
            <person name="Young S."/>
            <person name="Ho-Il K."/>
            <person name="Hahn J.H."/>
            <person name="Sangsakoo G."/>
            <person name="Vanavichit A."/>
            <person name="de Mattos Luiz.A.T."/>
            <person name="Zimmer P.D."/>
            <person name="Malone G."/>
            <person name="Dellagostin O."/>
            <person name="de Oliveira A.C."/>
            <person name="Bevan M."/>
            <person name="Bancroft I."/>
            <person name="Minx P."/>
            <person name="Cordum H."/>
            <person name="Wilson R."/>
            <person name="Cheng Z."/>
            <person name="Jin W."/>
            <person name="Jiang J."/>
            <person name="Leong S.A."/>
            <person name="Iwama H."/>
            <person name="Gojobori T."/>
            <person name="Itoh T."/>
            <person name="Niimura Y."/>
            <person name="Fujii Y."/>
            <person name="Habara T."/>
            <person name="Sakai H."/>
            <person name="Sato Y."/>
            <person name="Wilson G."/>
            <person name="Kumar K."/>
            <person name="McCouch S."/>
            <person name="Juretic N."/>
            <person name="Hoen D."/>
            <person name="Wright S."/>
            <person name="Bruskiewich R."/>
            <person name="Bureau T."/>
            <person name="Miyao A."/>
            <person name="Hirochika H."/>
            <person name="Nishikawa T."/>
            <person name="Kadowaki K."/>
            <person name="Sugiura M."/>
            <person name="Burr B."/>
            <person name="Sasaki T."/>
        </authorList>
    </citation>
    <scope>NUCLEOTIDE SEQUENCE [LARGE SCALE GENOMIC DNA]</scope>
    <source>
        <strain evidence="2">cv. Nipponbare</strain>
    </source>
</reference>
<dbReference type="Proteomes" id="UP000000763">
    <property type="component" value="Chromosome 6"/>
</dbReference>